<organism evidence="2 3">
    <name type="scientific">Aureimonas flava</name>
    <dbReference type="NCBI Taxonomy" id="2320271"/>
    <lineage>
        <taxon>Bacteria</taxon>
        <taxon>Pseudomonadati</taxon>
        <taxon>Pseudomonadota</taxon>
        <taxon>Alphaproteobacteria</taxon>
        <taxon>Hyphomicrobiales</taxon>
        <taxon>Aurantimonadaceae</taxon>
        <taxon>Aureimonas</taxon>
    </lineage>
</organism>
<reference evidence="3" key="1">
    <citation type="submission" date="2018-09" db="EMBL/GenBank/DDBJ databases">
        <authorList>
            <person name="Tuo L."/>
        </authorList>
    </citation>
    <scope>NUCLEOTIDE SEQUENCE [LARGE SCALE GENOMIC DNA]</scope>
    <source>
        <strain evidence="3">M2BS4Y-1</strain>
    </source>
</reference>
<dbReference type="Gene3D" id="3.40.630.30">
    <property type="match status" value="1"/>
</dbReference>
<protein>
    <submittedName>
        <fullName evidence="2">N-acetyltransferase</fullName>
    </submittedName>
</protein>
<dbReference type="InterPro" id="IPR041496">
    <property type="entry name" value="YitH/HolE_GNAT"/>
</dbReference>
<comment type="caution">
    <text evidence="2">The sequence shown here is derived from an EMBL/GenBank/DDBJ whole genome shotgun (WGS) entry which is preliminary data.</text>
</comment>
<dbReference type="InterPro" id="IPR016181">
    <property type="entry name" value="Acyl_CoA_acyltransferase"/>
</dbReference>
<dbReference type="EMBL" id="QYRN01000002">
    <property type="protein sequence ID" value="RIY02626.1"/>
    <property type="molecule type" value="Genomic_DNA"/>
</dbReference>
<keyword evidence="3" id="KW-1185">Reference proteome</keyword>
<dbReference type="GO" id="GO:0016747">
    <property type="term" value="F:acyltransferase activity, transferring groups other than amino-acyl groups"/>
    <property type="evidence" value="ECO:0007669"/>
    <property type="project" value="InterPro"/>
</dbReference>
<evidence type="ECO:0000313" key="3">
    <source>
        <dbReference type="Proteomes" id="UP000265750"/>
    </source>
</evidence>
<dbReference type="PANTHER" id="PTHR47237:SF2">
    <property type="entry name" value="BLL4206 PROTEIN"/>
    <property type="match status" value="1"/>
</dbReference>
<name>A0A3A1WM44_9HYPH</name>
<evidence type="ECO:0000259" key="1">
    <source>
        <dbReference type="PROSITE" id="PS51186"/>
    </source>
</evidence>
<dbReference type="PANTHER" id="PTHR47237">
    <property type="entry name" value="SLL0310 PROTEIN"/>
    <property type="match status" value="1"/>
</dbReference>
<dbReference type="OrthoDB" id="8453373at2"/>
<dbReference type="Gene3D" id="3.40.630.90">
    <property type="match status" value="1"/>
</dbReference>
<sequence>MPDTMRLQSFELATRDIADADLDALHALSISVGWPHRRADWDLLRSLGRGFASLDDIGRVFGSAMWFRHGADCATIGMVITSPRVQTQGGGRWMMDRILAECGGRRVIVNATRAAHALYLPLGFEPRATVHQIQGFVGAVPQPDGRGTGTVEPVPSGDLAAILALDGAAFGADRTAVLARLAPLSRVLGIRRDGRWDGYAMRRPFGRGHVVGPVVAASEDDAVRLVAPLLADLAGRFARMDTRQPEGPLRALLRRSGLGVFDTVRTLTRGGALPEVRTGRPGVYGLAAQPLS</sequence>
<dbReference type="SUPFAM" id="SSF55729">
    <property type="entry name" value="Acyl-CoA N-acyltransferases (Nat)"/>
    <property type="match status" value="1"/>
</dbReference>
<dbReference type="Pfam" id="PF00583">
    <property type="entry name" value="Acetyltransf_1"/>
    <property type="match status" value="1"/>
</dbReference>
<dbReference type="PROSITE" id="PS51186">
    <property type="entry name" value="GNAT"/>
    <property type="match status" value="1"/>
</dbReference>
<accession>A0A3A1WM44</accession>
<keyword evidence="2" id="KW-0808">Transferase</keyword>
<evidence type="ECO:0000313" key="2">
    <source>
        <dbReference type="EMBL" id="RIY02626.1"/>
    </source>
</evidence>
<dbReference type="InterPro" id="IPR000182">
    <property type="entry name" value="GNAT_dom"/>
</dbReference>
<dbReference type="AlphaFoldDB" id="A0A3A1WM44"/>
<gene>
    <name evidence="2" type="ORF">D3218_04485</name>
</gene>
<dbReference type="Pfam" id="PF18014">
    <property type="entry name" value="Acetyltransf_18"/>
    <property type="match status" value="1"/>
</dbReference>
<proteinExistence type="predicted"/>
<dbReference type="Proteomes" id="UP000265750">
    <property type="component" value="Unassembled WGS sequence"/>
</dbReference>
<dbReference type="InterPro" id="IPR052729">
    <property type="entry name" value="Acyl/Acetyltrans_Enzymes"/>
</dbReference>
<feature type="domain" description="N-acetyltransferase" evidence="1">
    <location>
        <begin position="12"/>
        <end position="143"/>
    </location>
</feature>